<organism evidence="1">
    <name type="scientific">Nilaparvata lugens</name>
    <name type="common">Brown planthopper</name>
    <dbReference type="NCBI Taxonomy" id="108931"/>
    <lineage>
        <taxon>Eukaryota</taxon>
        <taxon>Metazoa</taxon>
        <taxon>Ecdysozoa</taxon>
        <taxon>Arthropoda</taxon>
        <taxon>Hexapoda</taxon>
        <taxon>Insecta</taxon>
        <taxon>Pterygota</taxon>
        <taxon>Neoptera</taxon>
        <taxon>Paraneoptera</taxon>
        <taxon>Hemiptera</taxon>
        <taxon>Auchenorrhyncha</taxon>
        <taxon>Fulgoroidea</taxon>
        <taxon>Delphacidae</taxon>
        <taxon>Delphacinae</taxon>
        <taxon>Nilaparvata</taxon>
    </lineage>
</organism>
<evidence type="ECO:0000313" key="1">
    <source>
        <dbReference type="EMBL" id="ANJ04665.1"/>
    </source>
</evidence>
<proteinExistence type="evidence at transcript level"/>
<reference evidence="1" key="2">
    <citation type="journal article" date="2016" name="J. Proteome Res.">
        <title>Screening and Functional Analyses of Nilaparvata lugens Salivary Proteome.</title>
        <authorList>
            <person name="Huang H.J."/>
            <person name="Liu C.W."/>
            <person name="Huang X.H."/>
            <person name="Zhou X."/>
            <person name="Zhuo J.C."/>
            <person name="Zhang C.X."/>
            <person name="Bao Y.Y."/>
        </authorList>
    </citation>
    <scope>NUCLEOTIDE SEQUENCE</scope>
</reference>
<protein>
    <submittedName>
        <fullName evidence="1">Histone H1</fullName>
    </submittedName>
</protein>
<reference evidence="1" key="1">
    <citation type="submission" date="2015-12" db="EMBL/GenBank/DDBJ databases">
        <authorList>
            <person name="Shamseldin A."/>
            <person name="Moawad H."/>
            <person name="Abd El-Rahim W.M."/>
            <person name="Sadowsky M.J."/>
        </authorList>
    </citation>
    <scope>NUCLEOTIDE SEQUENCE</scope>
</reference>
<accession>A0A191UR62</accession>
<dbReference type="EMBL" id="KU365949">
    <property type="protein sequence ID" value="ANJ04665.1"/>
    <property type="molecule type" value="mRNA"/>
</dbReference>
<dbReference type="AlphaFoldDB" id="A0A191UR62"/>
<name>A0A191UR62_NILLU</name>
<sequence length="111" mass="12541">MFKLQKAKASKLKIYQASVSKWRKAGWMTSKPCIVSCTLILGKYKSLLLLLLLRKPMSVQKIFSAPLFIAKFETNCLSIGRQFVTNCSADECWPTIGGWLSANQMSSLVYR</sequence>